<gene>
    <name evidence="2" type="ORF">PHY01_42700</name>
</gene>
<reference evidence="2 3" key="1">
    <citation type="submission" date="2019-06" db="EMBL/GenBank/DDBJ databases">
        <title>Whole genome shotgun sequence of Pseudonocardia hydrocarbonoxydans NBRC 14498.</title>
        <authorList>
            <person name="Hosoyama A."/>
            <person name="Uohara A."/>
            <person name="Ohji S."/>
            <person name="Ichikawa N."/>
        </authorList>
    </citation>
    <scope>NUCLEOTIDE SEQUENCE [LARGE SCALE GENOMIC DNA]</scope>
    <source>
        <strain evidence="2 3">NBRC 14498</strain>
    </source>
</reference>
<evidence type="ECO:0000313" key="2">
    <source>
        <dbReference type="EMBL" id="GEC21987.1"/>
    </source>
</evidence>
<evidence type="ECO:0000256" key="1">
    <source>
        <dbReference type="SAM" id="MobiDB-lite"/>
    </source>
</evidence>
<feature type="compositionally biased region" description="Basic and acidic residues" evidence="1">
    <location>
        <begin position="64"/>
        <end position="75"/>
    </location>
</feature>
<dbReference type="AlphaFoldDB" id="A0A4Y3WSY3"/>
<keyword evidence="3" id="KW-1185">Reference proteome</keyword>
<dbReference type="Proteomes" id="UP000320338">
    <property type="component" value="Unassembled WGS sequence"/>
</dbReference>
<accession>A0A4Y3WSY3</accession>
<evidence type="ECO:0000313" key="3">
    <source>
        <dbReference type="Proteomes" id="UP000320338"/>
    </source>
</evidence>
<name>A0A4Y3WSY3_9PSEU</name>
<dbReference type="EMBL" id="BJNG01000038">
    <property type="protein sequence ID" value="GEC21987.1"/>
    <property type="molecule type" value="Genomic_DNA"/>
</dbReference>
<comment type="caution">
    <text evidence="2">The sequence shown here is derived from an EMBL/GenBank/DDBJ whole genome shotgun (WGS) entry which is preliminary data.</text>
</comment>
<protein>
    <submittedName>
        <fullName evidence="2">Uncharacterized protein</fullName>
    </submittedName>
</protein>
<feature type="region of interest" description="Disordered" evidence="1">
    <location>
        <begin position="25"/>
        <end position="75"/>
    </location>
</feature>
<proteinExistence type="predicted"/>
<organism evidence="2 3">
    <name type="scientific">Pseudonocardia hydrocarbonoxydans</name>
    <dbReference type="NCBI Taxonomy" id="76726"/>
    <lineage>
        <taxon>Bacteria</taxon>
        <taxon>Bacillati</taxon>
        <taxon>Actinomycetota</taxon>
        <taxon>Actinomycetes</taxon>
        <taxon>Pseudonocardiales</taxon>
        <taxon>Pseudonocardiaceae</taxon>
        <taxon>Pseudonocardia</taxon>
    </lineage>
</organism>
<sequence length="75" mass="8128">MREAARMAGRIEDSGGTGYLQEVRNARVHAPDLQEPASGGLGRGRGDYYNRVPSAPRSPLNPCVDHRPAVREAVD</sequence>